<comment type="similarity">
    <text evidence="5">Belongs to the FPP/GGPP synthase family.</text>
</comment>
<dbReference type="PANTHER" id="PTHR11525:SF0">
    <property type="entry name" value="FARNESYL PYROPHOSPHATE SYNTHASE"/>
    <property type="match status" value="1"/>
</dbReference>
<keyword evidence="2 5" id="KW-0808">Transferase</keyword>
<dbReference type="Gene3D" id="1.10.600.10">
    <property type="entry name" value="Farnesyl Diphosphate Synthase"/>
    <property type="match status" value="1"/>
</dbReference>
<evidence type="ECO:0000313" key="6">
    <source>
        <dbReference type="EMBL" id="UYP47495.1"/>
    </source>
</evidence>
<dbReference type="SUPFAM" id="SSF48576">
    <property type="entry name" value="Terpenoid synthases"/>
    <property type="match status" value="1"/>
</dbReference>
<accession>A0ABY6HVQ8</accession>
<dbReference type="InterPro" id="IPR033749">
    <property type="entry name" value="Polyprenyl_synt_CS"/>
</dbReference>
<dbReference type="CDD" id="cd00867">
    <property type="entry name" value="Trans_IPPS"/>
    <property type="match status" value="1"/>
</dbReference>
<dbReference type="Proteomes" id="UP001208689">
    <property type="component" value="Chromosome"/>
</dbReference>
<keyword evidence="4" id="KW-0460">Magnesium</keyword>
<evidence type="ECO:0000256" key="1">
    <source>
        <dbReference type="ARBA" id="ARBA00001946"/>
    </source>
</evidence>
<protein>
    <submittedName>
        <fullName evidence="6">Geranylfarnesyl diphosphate synthase</fullName>
        <ecNumber evidence="6">2.5.1.81</ecNumber>
    </submittedName>
</protein>
<dbReference type="InterPro" id="IPR000092">
    <property type="entry name" value="Polyprenyl_synt"/>
</dbReference>
<evidence type="ECO:0000256" key="2">
    <source>
        <dbReference type="ARBA" id="ARBA00022679"/>
    </source>
</evidence>
<organism evidence="6 7">
    <name type="scientific">Candidatus Lokiarchaeum ossiferum</name>
    <dbReference type="NCBI Taxonomy" id="2951803"/>
    <lineage>
        <taxon>Archaea</taxon>
        <taxon>Promethearchaeati</taxon>
        <taxon>Promethearchaeota</taxon>
        <taxon>Promethearchaeia</taxon>
        <taxon>Promethearchaeales</taxon>
        <taxon>Promethearchaeaceae</taxon>
        <taxon>Candidatus Lokiarchaeum</taxon>
    </lineage>
</organism>
<keyword evidence="3" id="KW-0479">Metal-binding</keyword>
<evidence type="ECO:0000256" key="3">
    <source>
        <dbReference type="ARBA" id="ARBA00022723"/>
    </source>
</evidence>
<dbReference type="GO" id="GO:0044687">
    <property type="term" value="F:geranylfarnesyl diphosphate synthase activity"/>
    <property type="evidence" value="ECO:0007669"/>
    <property type="project" value="UniProtKB-EC"/>
</dbReference>
<dbReference type="PANTHER" id="PTHR11525">
    <property type="entry name" value="FARNESYL-PYROPHOSPHATE SYNTHETASE"/>
    <property type="match status" value="1"/>
</dbReference>
<evidence type="ECO:0000256" key="4">
    <source>
        <dbReference type="ARBA" id="ARBA00022842"/>
    </source>
</evidence>
<dbReference type="EMBL" id="CP104013">
    <property type="protein sequence ID" value="UYP47495.1"/>
    <property type="molecule type" value="Genomic_DNA"/>
</dbReference>
<name>A0ABY6HVQ8_9ARCH</name>
<reference evidence="6" key="1">
    <citation type="submission" date="2022-09" db="EMBL/GenBank/DDBJ databases">
        <title>Actin cytoskeleton and complex cell architecture in an #Asgard archaeon.</title>
        <authorList>
            <person name="Ponce Toledo R.I."/>
            <person name="Schleper C."/>
            <person name="Rodrigues Oliveira T."/>
            <person name="Wollweber F."/>
            <person name="Xu J."/>
            <person name="Rittmann S."/>
            <person name="Klingl A."/>
            <person name="Pilhofer M."/>
        </authorList>
    </citation>
    <scope>NUCLEOTIDE SEQUENCE</scope>
    <source>
        <strain evidence="6">B-35</strain>
    </source>
</reference>
<gene>
    <name evidence="6" type="ORF">NEF87_003780</name>
</gene>
<proteinExistence type="inferred from homology"/>
<dbReference type="Pfam" id="PF00348">
    <property type="entry name" value="polyprenyl_synt"/>
    <property type="match status" value="1"/>
</dbReference>
<evidence type="ECO:0000313" key="7">
    <source>
        <dbReference type="Proteomes" id="UP001208689"/>
    </source>
</evidence>
<dbReference type="InterPro" id="IPR008949">
    <property type="entry name" value="Isoprenoid_synthase_dom_sf"/>
</dbReference>
<comment type="cofactor">
    <cofactor evidence="1">
        <name>Mg(2+)</name>
        <dbReference type="ChEBI" id="CHEBI:18420"/>
    </cofactor>
</comment>
<sequence length="357" mass="40823">MDVEFAKHLKKEKKKIDLLIQNFYKKAIELEEEPFLREFLTYGSQFVIQGGRRLHPISLIETFKGISSERNILDNAEQIYQVSIAIELMHISNLMLDDLIDQEEFRRGKKTFHRFMGEKFTKKHNNGENYETASAIYGGNLTSIFGSKIITDSKFDHKRKSKALQVYLSGLAGVTRSNLLDEYYKREISLDKITLENYLILADKRAKQMETAVALGAIFGNARKSQMKPLMEAMNKVGIVEQIQNDINGTFGDPKLHSIDHDIKSGQSTILTIISYQNANQEQKTQLNEILGNPKATNDQLQVVREIYQTTGATNFAEMYSKSLINEVYNSLKQIYPGLRNDSMAFYGQLLTYITNS</sequence>
<dbReference type="EC" id="2.5.1.81" evidence="6"/>
<dbReference type="PROSITE" id="PS00723">
    <property type="entry name" value="POLYPRENYL_SYNTHASE_1"/>
    <property type="match status" value="1"/>
</dbReference>
<keyword evidence="7" id="KW-1185">Reference proteome</keyword>
<dbReference type="InterPro" id="IPR039702">
    <property type="entry name" value="FPS1-like"/>
</dbReference>
<evidence type="ECO:0000256" key="5">
    <source>
        <dbReference type="RuleBase" id="RU004466"/>
    </source>
</evidence>